<dbReference type="PANTHER" id="PTHR21461">
    <property type="entry name" value="GLYCOSYLTRANSFERASE FAMILY 92 PROTEIN"/>
    <property type="match status" value="1"/>
</dbReference>
<gene>
    <name evidence="9" type="ORF">GSLYS_00008793001</name>
</gene>
<evidence type="ECO:0000256" key="6">
    <source>
        <dbReference type="ARBA" id="ARBA00022989"/>
    </source>
</evidence>
<keyword evidence="10" id="KW-1185">Reference proteome</keyword>
<evidence type="ECO:0000313" key="9">
    <source>
        <dbReference type="EMBL" id="CAL1534833.1"/>
    </source>
</evidence>
<keyword evidence="6" id="KW-1133">Transmembrane helix</keyword>
<keyword evidence="5" id="KW-0812">Transmembrane</keyword>
<evidence type="ECO:0000256" key="5">
    <source>
        <dbReference type="ARBA" id="ARBA00022692"/>
    </source>
</evidence>
<sequence>MKRVAQILATMATIYWKCRKPGDSCLCVAGLIWIFVCQLSNTKAKRVVLLTAVLLAVTIWCVGRGRVKQVGTYTKWNPQFLARPAGTTRYFTPAKDQNIFLYSAIANRHHPVNGAINIIITTMDSSSSRLDCCVLVDNQTLFITRAEEYFFYHTIDVAFIARIVEYFYPDYYYARQYSCTVPEIGQSVGHVTLKGSSASACSSDVRDYVSVRHPRDVPGGLAVCAKIAHSGGLDPEKVIEWFEVQRLLGVDKVLMFDMGNPENLTRVLRYYQDLGILDLQPYELPGAPPNRTLMERDKRTYQFHHDESMAVLECRQRMAGYTYVMSHDVDEFIIPRRNVGLKQFFKEKMEMYQDSAGFYFDAEFFIYNWGPTNPEEDLMLTRYRKATKPHWECTKYVYLPARVLSSTTHSIFPISPYTTYKIEAADAVLHHYRRCPDDVWPTCFPETIIDHSMTRFTELHSRVLKVREATRTHQQWNTNR</sequence>
<evidence type="ECO:0000313" key="10">
    <source>
        <dbReference type="Proteomes" id="UP001497497"/>
    </source>
</evidence>
<dbReference type="EC" id="2.4.1.-" evidence="8"/>
<proteinExistence type="inferred from homology"/>
<dbReference type="AlphaFoldDB" id="A0AAV2HN74"/>
<accession>A0AAV2HN74</accession>
<evidence type="ECO:0000256" key="1">
    <source>
        <dbReference type="ARBA" id="ARBA00004167"/>
    </source>
</evidence>
<keyword evidence="4 8" id="KW-0808">Transferase</keyword>
<evidence type="ECO:0000256" key="2">
    <source>
        <dbReference type="ARBA" id="ARBA00007647"/>
    </source>
</evidence>
<comment type="subcellular location">
    <subcellularLocation>
        <location evidence="1">Membrane</location>
        <topology evidence="1">Single-pass membrane protein</topology>
    </subcellularLocation>
</comment>
<name>A0AAV2HN74_LYMST</name>
<dbReference type="EMBL" id="CAXITT010000183">
    <property type="protein sequence ID" value="CAL1534833.1"/>
    <property type="molecule type" value="Genomic_DNA"/>
</dbReference>
<keyword evidence="7" id="KW-0472">Membrane</keyword>
<keyword evidence="3 8" id="KW-0328">Glycosyltransferase</keyword>
<comment type="similarity">
    <text evidence="2 8">Belongs to the glycosyltransferase 92 family.</text>
</comment>
<dbReference type="Pfam" id="PF01697">
    <property type="entry name" value="Glyco_transf_92"/>
    <property type="match status" value="1"/>
</dbReference>
<dbReference type="GO" id="GO:0005737">
    <property type="term" value="C:cytoplasm"/>
    <property type="evidence" value="ECO:0007669"/>
    <property type="project" value="TreeGrafter"/>
</dbReference>
<protein>
    <recommendedName>
        <fullName evidence="8">Glycosyltransferase family 92 protein</fullName>
        <ecNumber evidence="8">2.4.1.-</ecNumber>
    </recommendedName>
</protein>
<dbReference type="PANTHER" id="PTHR21461:SF69">
    <property type="entry name" value="GLYCOSYLTRANSFERASE FAMILY 92 PROTEIN"/>
    <property type="match status" value="1"/>
</dbReference>
<evidence type="ECO:0000256" key="4">
    <source>
        <dbReference type="ARBA" id="ARBA00022679"/>
    </source>
</evidence>
<dbReference type="GO" id="GO:0016020">
    <property type="term" value="C:membrane"/>
    <property type="evidence" value="ECO:0007669"/>
    <property type="project" value="UniProtKB-SubCell"/>
</dbReference>
<comment type="caution">
    <text evidence="9">The sequence shown here is derived from an EMBL/GenBank/DDBJ whole genome shotgun (WGS) entry which is preliminary data.</text>
</comment>
<dbReference type="InterPro" id="IPR008166">
    <property type="entry name" value="Glyco_transf_92"/>
</dbReference>
<dbReference type="Proteomes" id="UP001497497">
    <property type="component" value="Unassembled WGS sequence"/>
</dbReference>
<organism evidence="9 10">
    <name type="scientific">Lymnaea stagnalis</name>
    <name type="common">Great pond snail</name>
    <name type="synonym">Helix stagnalis</name>
    <dbReference type="NCBI Taxonomy" id="6523"/>
    <lineage>
        <taxon>Eukaryota</taxon>
        <taxon>Metazoa</taxon>
        <taxon>Spiralia</taxon>
        <taxon>Lophotrochozoa</taxon>
        <taxon>Mollusca</taxon>
        <taxon>Gastropoda</taxon>
        <taxon>Heterobranchia</taxon>
        <taxon>Euthyneura</taxon>
        <taxon>Panpulmonata</taxon>
        <taxon>Hygrophila</taxon>
        <taxon>Lymnaeoidea</taxon>
        <taxon>Lymnaeidae</taxon>
        <taxon>Lymnaea</taxon>
    </lineage>
</organism>
<reference evidence="9 10" key="1">
    <citation type="submission" date="2024-04" db="EMBL/GenBank/DDBJ databases">
        <authorList>
            <consortium name="Genoscope - CEA"/>
            <person name="William W."/>
        </authorList>
    </citation>
    <scope>NUCLEOTIDE SEQUENCE [LARGE SCALE GENOMIC DNA]</scope>
</reference>
<evidence type="ECO:0000256" key="8">
    <source>
        <dbReference type="RuleBase" id="RU366017"/>
    </source>
</evidence>
<evidence type="ECO:0000256" key="7">
    <source>
        <dbReference type="ARBA" id="ARBA00023136"/>
    </source>
</evidence>
<evidence type="ECO:0000256" key="3">
    <source>
        <dbReference type="ARBA" id="ARBA00022676"/>
    </source>
</evidence>
<dbReference type="GO" id="GO:0016757">
    <property type="term" value="F:glycosyltransferase activity"/>
    <property type="evidence" value="ECO:0007669"/>
    <property type="project" value="UniProtKB-UniRule"/>
</dbReference>